<dbReference type="EMBL" id="JAFLVT010000004">
    <property type="protein sequence ID" value="MBO0448347.1"/>
    <property type="molecule type" value="Genomic_DNA"/>
</dbReference>
<evidence type="ECO:0000256" key="3">
    <source>
        <dbReference type="ARBA" id="ARBA00022777"/>
    </source>
</evidence>
<dbReference type="InterPro" id="IPR006282">
    <property type="entry name" value="Thi_PPkinase"/>
</dbReference>
<dbReference type="NCBIfam" id="TIGR01378">
    <property type="entry name" value="thi_PPkinase"/>
    <property type="match status" value="1"/>
</dbReference>
<evidence type="ECO:0000256" key="2">
    <source>
        <dbReference type="ARBA" id="ARBA00022741"/>
    </source>
</evidence>
<proteinExistence type="predicted"/>
<keyword evidence="1 7" id="KW-0808">Transferase</keyword>
<dbReference type="InterPro" id="IPR036759">
    <property type="entry name" value="TPK_catalytic_sf"/>
</dbReference>
<dbReference type="RefSeq" id="WP_206902553.1">
    <property type="nucleotide sequence ID" value="NZ_JAFLVT010000004.1"/>
</dbReference>
<accession>A0ABS3H4G4</accession>
<dbReference type="GO" id="GO:0004788">
    <property type="term" value="F:thiamine diphosphokinase activity"/>
    <property type="evidence" value="ECO:0007669"/>
    <property type="project" value="UniProtKB-EC"/>
</dbReference>
<dbReference type="SMART" id="SM00983">
    <property type="entry name" value="TPK_B1_binding"/>
    <property type="match status" value="1"/>
</dbReference>
<protein>
    <recommendedName>
        <fullName evidence="5">Thiamine diphosphokinase</fullName>
        <ecNumber evidence="5">2.7.6.2</ecNumber>
    </recommendedName>
</protein>
<dbReference type="Pfam" id="PF04265">
    <property type="entry name" value="TPK_B1_binding"/>
    <property type="match status" value="1"/>
</dbReference>
<dbReference type="Gene3D" id="3.40.50.10240">
    <property type="entry name" value="Thiamin pyrophosphokinase, catalytic domain"/>
    <property type="match status" value="1"/>
</dbReference>
<dbReference type="PANTHER" id="PTHR41299">
    <property type="entry name" value="THIAMINE PYROPHOSPHOKINASE"/>
    <property type="match status" value="1"/>
</dbReference>
<evidence type="ECO:0000313" key="7">
    <source>
        <dbReference type="EMBL" id="MBO0448347.1"/>
    </source>
</evidence>
<evidence type="ECO:0000259" key="6">
    <source>
        <dbReference type="SMART" id="SM00983"/>
    </source>
</evidence>
<dbReference type="Proteomes" id="UP000664256">
    <property type="component" value="Unassembled WGS sequence"/>
</dbReference>
<organism evidence="7 8">
    <name type="scientific">Candidatus Enterococcus myersii</name>
    <dbReference type="NCBI Taxonomy" id="2815322"/>
    <lineage>
        <taxon>Bacteria</taxon>
        <taxon>Bacillati</taxon>
        <taxon>Bacillota</taxon>
        <taxon>Bacilli</taxon>
        <taxon>Lactobacillales</taxon>
        <taxon>Enterococcaceae</taxon>
        <taxon>Enterococcus</taxon>
    </lineage>
</organism>
<dbReference type="PANTHER" id="PTHR41299:SF1">
    <property type="entry name" value="THIAMINE PYROPHOSPHOKINASE"/>
    <property type="match status" value="1"/>
</dbReference>
<evidence type="ECO:0000256" key="1">
    <source>
        <dbReference type="ARBA" id="ARBA00022679"/>
    </source>
</evidence>
<evidence type="ECO:0000313" key="8">
    <source>
        <dbReference type="Proteomes" id="UP000664256"/>
    </source>
</evidence>
<dbReference type="InterPro" id="IPR007373">
    <property type="entry name" value="Thiamin_PyroPKinase_B1-bd"/>
</dbReference>
<keyword evidence="4" id="KW-0067">ATP-binding</keyword>
<gene>
    <name evidence="7" type="ORF">JZO76_02245</name>
</gene>
<dbReference type="SUPFAM" id="SSF63999">
    <property type="entry name" value="Thiamin pyrophosphokinase, catalytic domain"/>
    <property type="match status" value="1"/>
</dbReference>
<dbReference type="EC" id="2.7.6.2" evidence="5"/>
<comment type="caution">
    <text evidence="7">The sequence shown here is derived from an EMBL/GenBank/DDBJ whole genome shotgun (WGS) entry which is preliminary data.</text>
</comment>
<dbReference type="InterPro" id="IPR007371">
    <property type="entry name" value="TPK_catalytic"/>
</dbReference>
<name>A0ABS3H4G4_9ENTE</name>
<dbReference type="InterPro" id="IPR053149">
    <property type="entry name" value="TPK"/>
</dbReference>
<keyword evidence="8" id="KW-1185">Reference proteome</keyword>
<reference evidence="7 8" key="1">
    <citation type="submission" date="2021-03" db="EMBL/GenBank/DDBJ databases">
        <title>Enterococcal diversity collection.</title>
        <authorList>
            <person name="Gilmore M.S."/>
            <person name="Schwartzman J."/>
            <person name="Van Tyne D."/>
            <person name="Martin M."/>
            <person name="Earl A.M."/>
            <person name="Manson A.L."/>
            <person name="Straub T."/>
            <person name="Salamzade R."/>
            <person name="Saavedra J."/>
            <person name="Lebreton F."/>
            <person name="Prichula J."/>
            <person name="Schaufler K."/>
            <person name="Gaca A."/>
            <person name="Sgardioli B."/>
            <person name="Wagenaar J."/>
            <person name="Strong T."/>
        </authorList>
    </citation>
    <scope>NUCLEOTIDE SEQUENCE [LARGE SCALE GENOMIC DNA]</scope>
    <source>
        <strain evidence="7 8">MJM12</strain>
    </source>
</reference>
<evidence type="ECO:0000256" key="4">
    <source>
        <dbReference type="ARBA" id="ARBA00022840"/>
    </source>
</evidence>
<feature type="domain" description="Thiamin pyrophosphokinase thiamin-binding" evidence="6">
    <location>
        <begin position="143"/>
        <end position="207"/>
    </location>
</feature>
<dbReference type="Pfam" id="PF04263">
    <property type="entry name" value="TPK_catalytic"/>
    <property type="match status" value="1"/>
</dbReference>
<sequence>MNILLVAGGDPKLWPADIMAKPFDLFVGIDRGALFLLEENKEVALAVGDFDSLSKKEHDLVGQKAQEILSAIAEKDDTDTQLALASIFAKYPLAQVTLIGATGGRLDHLLANIWLGVEPRFTPFMQQITIRDNKNCLSYLPAGKHRVKKIPGLKYLAYCCLTPVSKLTLTKSKYTLDQVEVLQPTSYASNEFIGQEAEISFASGIVAVIQSRD</sequence>
<keyword evidence="3" id="KW-0418">Kinase</keyword>
<keyword evidence="2" id="KW-0547">Nucleotide-binding</keyword>
<evidence type="ECO:0000256" key="5">
    <source>
        <dbReference type="NCBIfam" id="TIGR01378"/>
    </source>
</evidence>
<dbReference type="CDD" id="cd07995">
    <property type="entry name" value="TPK"/>
    <property type="match status" value="1"/>
</dbReference>